<dbReference type="SUPFAM" id="SSF50677">
    <property type="entry name" value="ValRS/IleRS/LeuRS editing domain"/>
    <property type="match status" value="1"/>
</dbReference>
<dbReference type="Gene3D" id="1.10.730.10">
    <property type="entry name" value="Isoleucyl-tRNA Synthetase, Domain 1"/>
    <property type="match status" value="1"/>
</dbReference>
<gene>
    <name evidence="9 15" type="primary">leuS</name>
    <name evidence="15" type="ORF">GCM10011571_14580</name>
</gene>
<feature type="domain" description="Methionyl/Leucyl tRNA synthetase" evidence="13">
    <location>
        <begin position="66"/>
        <end position="210"/>
    </location>
</feature>
<dbReference type="Pfam" id="PF08264">
    <property type="entry name" value="Anticodon_1"/>
    <property type="match status" value="1"/>
</dbReference>
<evidence type="ECO:0000256" key="3">
    <source>
        <dbReference type="ARBA" id="ARBA00022598"/>
    </source>
</evidence>
<dbReference type="GO" id="GO:0005524">
    <property type="term" value="F:ATP binding"/>
    <property type="evidence" value="ECO:0007669"/>
    <property type="project" value="UniProtKB-UniRule"/>
</dbReference>
<evidence type="ECO:0000256" key="2">
    <source>
        <dbReference type="ARBA" id="ARBA00022490"/>
    </source>
</evidence>
<dbReference type="InterPro" id="IPR014729">
    <property type="entry name" value="Rossmann-like_a/b/a_fold"/>
</dbReference>
<reference evidence="15" key="1">
    <citation type="journal article" date="2014" name="Int. J. Syst. Evol. Microbiol.">
        <title>Complete genome sequence of Corynebacterium casei LMG S-19264T (=DSM 44701T), isolated from a smear-ripened cheese.</title>
        <authorList>
            <consortium name="US DOE Joint Genome Institute (JGI-PGF)"/>
            <person name="Walter F."/>
            <person name="Albersmeier A."/>
            <person name="Kalinowski J."/>
            <person name="Ruckert C."/>
        </authorList>
    </citation>
    <scope>NUCLEOTIDE SEQUENCE</scope>
    <source>
        <strain evidence="15">CGMCC 1.15179</strain>
    </source>
</reference>
<dbReference type="GO" id="GO:0005829">
    <property type="term" value="C:cytosol"/>
    <property type="evidence" value="ECO:0007669"/>
    <property type="project" value="TreeGrafter"/>
</dbReference>
<dbReference type="CDD" id="cd07958">
    <property type="entry name" value="Anticodon_Ia_Leu_BEm"/>
    <property type="match status" value="1"/>
</dbReference>
<dbReference type="InterPro" id="IPR002300">
    <property type="entry name" value="aa-tRNA-synth_Ia"/>
</dbReference>
<dbReference type="Pfam" id="PF13603">
    <property type="entry name" value="tRNA-synt_1_2"/>
    <property type="match status" value="1"/>
</dbReference>
<dbReference type="InterPro" id="IPR025709">
    <property type="entry name" value="Leu_tRNA-synth_edit"/>
</dbReference>
<evidence type="ECO:0000313" key="15">
    <source>
        <dbReference type="EMBL" id="GGE14215.1"/>
    </source>
</evidence>
<evidence type="ECO:0000259" key="11">
    <source>
        <dbReference type="Pfam" id="PF00133"/>
    </source>
</evidence>
<dbReference type="PANTHER" id="PTHR43740">
    <property type="entry name" value="LEUCYL-TRNA SYNTHETASE"/>
    <property type="match status" value="1"/>
</dbReference>
<evidence type="ECO:0000259" key="14">
    <source>
        <dbReference type="Pfam" id="PF13603"/>
    </source>
</evidence>
<proteinExistence type="inferred from homology"/>
<evidence type="ECO:0000256" key="1">
    <source>
        <dbReference type="ARBA" id="ARBA00005594"/>
    </source>
</evidence>
<dbReference type="SUPFAM" id="SSF47323">
    <property type="entry name" value="Anticodon-binding domain of a subclass of class I aminoacyl-tRNA synthetases"/>
    <property type="match status" value="1"/>
</dbReference>
<dbReference type="Gene3D" id="3.10.20.590">
    <property type="match status" value="1"/>
</dbReference>
<evidence type="ECO:0000256" key="8">
    <source>
        <dbReference type="ARBA" id="ARBA00047469"/>
    </source>
</evidence>
<keyword evidence="2 9" id="KW-0963">Cytoplasm</keyword>
<evidence type="ECO:0000256" key="10">
    <source>
        <dbReference type="RuleBase" id="RU363035"/>
    </source>
</evidence>
<keyword evidence="6 9" id="KW-0648">Protein biosynthesis</keyword>
<name>A0A8J2VHH3_9BACL</name>
<dbReference type="Proteomes" id="UP000625210">
    <property type="component" value="Unassembled WGS sequence"/>
</dbReference>
<feature type="short sequence motif" description="'KMSKS' region" evidence="9">
    <location>
        <begin position="608"/>
        <end position="612"/>
    </location>
</feature>
<dbReference type="HAMAP" id="MF_00049_B">
    <property type="entry name" value="Leu_tRNA_synth_B"/>
    <property type="match status" value="1"/>
</dbReference>
<dbReference type="InterPro" id="IPR002302">
    <property type="entry name" value="Leu-tRNA-ligase"/>
</dbReference>
<dbReference type="FunFam" id="1.10.730.10:FF:000011">
    <property type="entry name" value="Leucine--tRNA ligase chloroplastic/mitochondrial"/>
    <property type="match status" value="1"/>
</dbReference>
<dbReference type="EC" id="6.1.1.4" evidence="9"/>
<dbReference type="SUPFAM" id="SSF52374">
    <property type="entry name" value="Nucleotidylyl transferase"/>
    <property type="match status" value="1"/>
</dbReference>
<dbReference type="GO" id="GO:0002161">
    <property type="term" value="F:aminoacyl-tRNA deacylase activity"/>
    <property type="evidence" value="ECO:0007669"/>
    <property type="project" value="InterPro"/>
</dbReference>
<sequence length="846" mass="96466">MNQPLVPSNQELGAGGFIFLGVEDVAMKKYEPQTIEPKWQKAWQRQDVYKTDDDKNKPKFYALEMFPYPSGEGLHMGHVRNYSIGDVVARFKRMKGFRVLHPMGADAFGLPAENAAIQRGVNPREWTLNNMKRIREEQARLGISYDWDRYVGTCEPDYYRFSQWLFLLFYERGLAYRKQAAVNWCPNCSTVLANEQVEDGRCWRCDAEVEKKELEQWFLKITDYADKLLEGLDRLPKWPEKVKAMQRNWIGKSKGAEITFTIPELGDEKVSVFTTRPDTLYGVTYMVLAPEHPLVPQLIQGKPNEETIRRFVKTMQNESELARTGSDVEKVGYDTGAVAKHPLTGEDVPIWVANYVLMDYGTGAVMGVPAHDERDFAFARKYDLPIRRVIFPFGTYDPDEKLEAAYTSEGVLDHSGPFNGLSNKEAMRKIPEHLQEKGLGGPTVSYRLRDWLFSRQRYWGCPIPIVYCDSCGVVPVPKEELPVMLPEDVVFDGKRNPLTTSETFVHTTCPSCGGKARRETDTMDTFIDSSWYFLRYTDPHNEEIPFAADKANEWMPVDYYIGGIEHAVLHLLYSRFVTKVLHDAGMVNADEPFTHYFPQGMVLKDGSKMSKSKGNVVSPMEIIERYGADTARMFILFAAPPDRELDWSDSGVEGSYRFLNRVWRMVQQHAGLFSNRPQAKPEDEAAKALYRQLHQTIKKVSDDIGERYQFNTAISAVMELVNAIYAYPEEADRGTLAEAVEKTVLMLAPFAPHMTEELWSQIGGEGSVHAQAWPMFDEKALVQDEVEMVVQINGKVRDKLVVPVSADKDAIEKLAMEQDRIQHFLDGKTIRKVIVVPKKLVNIVAN</sequence>
<evidence type="ECO:0000256" key="4">
    <source>
        <dbReference type="ARBA" id="ARBA00022741"/>
    </source>
</evidence>
<dbReference type="CDD" id="cd00812">
    <property type="entry name" value="LeuRS_core"/>
    <property type="match status" value="1"/>
</dbReference>
<evidence type="ECO:0000259" key="12">
    <source>
        <dbReference type="Pfam" id="PF08264"/>
    </source>
</evidence>
<dbReference type="InterPro" id="IPR009080">
    <property type="entry name" value="tRNAsynth_Ia_anticodon-bd"/>
</dbReference>
<dbReference type="NCBIfam" id="TIGR00396">
    <property type="entry name" value="leuS_bact"/>
    <property type="match status" value="1"/>
</dbReference>
<feature type="domain" description="Leucyl-tRNA synthetase editing" evidence="14">
    <location>
        <begin position="247"/>
        <end position="434"/>
    </location>
</feature>
<feature type="domain" description="Aminoacyl-tRNA synthetase class Ia" evidence="11">
    <location>
        <begin position="448"/>
        <end position="647"/>
    </location>
</feature>
<organism evidence="15 16">
    <name type="scientific">Marinithermofilum abyssi</name>
    <dbReference type="NCBI Taxonomy" id="1571185"/>
    <lineage>
        <taxon>Bacteria</taxon>
        <taxon>Bacillati</taxon>
        <taxon>Bacillota</taxon>
        <taxon>Bacilli</taxon>
        <taxon>Bacillales</taxon>
        <taxon>Thermoactinomycetaceae</taxon>
        <taxon>Marinithermofilum</taxon>
    </lineage>
</organism>
<dbReference type="Pfam" id="PF00133">
    <property type="entry name" value="tRNA-synt_1"/>
    <property type="match status" value="1"/>
</dbReference>
<evidence type="ECO:0000313" key="16">
    <source>
        <dbReference type="Proteomes" id="UP000625210"/>
    </source>
</evidence>
<dbReference type="GO" id="GO:0006429">
    <property type="term" value="P:leucyl-tRNA aminoacylation"/>
    <property type="evidence" value="ECO:0007669"/>
    <property type="project" value="UniProtKB-UniRule"/>
</dbReference>
<dbReference type="GO" id="GO:0004823">
    <property type="term" value="F:leucine-tRNA ligase activity"/>
    <property type="evidence" value="ECO:0007669"/>
    <property type="project" value="UniProtKB-UniRule"/>
</dbReference>
<evidence type="ECO:0000256" key="5">
    <source>
        <dbReference type="ARBA" id="ARBA00022840"/>
    </source>
</evidence>
<feature type="binding site" evidence="9">
    <location>
        <position position="611"/>
    </location>
    <ligand>
        <name>ATP</name>
        <dbReference type="ChEBI" id="CHEBI:30616"/>
    </ligand>
</feature>
<dbReference type="AlphaFoldDB" id="A0A8J2VHH3"/>
<accession>A0A8J2VHH3</accession>
<comment type="caution">
    <text evidence="9">Lacks conserved residue(s) required for the propagation of feature annotation.</text>
</comment>
<dbReference type="InterPro" id="IPR001412">
    <property type="entry name" value="aa-tRNA-synth_I_CS"/>
</dbReference>
<reference evidence="15" key="2">
    <citation type="submission" date="2020-09" db="EMBL/GenBank/DDBJ databases">
        <authorList>
            <person name="Sun Q."/>
            <person name="Zhou Y."/>
        </authorList>
    </citation>
    <scope>NUCLEOTIDE SEQUENCE</scope>
    <source>
        <strain evidence="15">CGMCC 1.15179</strain>
    </source>
</reference>
<dbReference type="InterPro" id="IPR015413">
    <property type="entry name" value="Methionyl/Leucyl_tRNA_Synth"/>
</dbReference>
<dbReference type="InterPro" id="IPR013155">
    <property type="entry name" value="M/V/L/I-tRNA-synth_anticd-bd"/>
</dbReference>
<keyword evidence="16" id="KW-1185">Reference proteome</keyword>
<dbReference type="Gene3D" id="3.40.50.620">
    <property type="entry name" value="HUPs"/>
    <property type="match status" value="2"/>
</dbReference>
<dbReference type="InterPro" id="IPR009008">
    <property type="entry name" value="Val/Leu/Ile-tRNA-synth_edit"/>
</dbReference>
<evidence type="ECO:0000256" key="7">
    <source>
        <dbReference type="ARBA" id="ARBA00023146"/>
    </source>
</evidence>
<keyword evidence="3 9" id="KW-0436">Ligase</keyword>
<dbReference type="EMBL" id="BMHQ01000004">
    <property type="protein sequence ID" value="GGE14215.1"/>
    <property type="molecule type" value="Genomic_DNA"/>
</dbReference>
<evidence type="ECO:0000259" key="13">
    <source>
        <dbReference type="Pfam" id="PF09334"/>
    </source>
</evidence>
<comment type="catalytic activity">
    <reaction evidence="8 9">
        <text>tRNA(Leu) + L-leucine + ATP = L-leucyl-tRNA(Leu) + AMP + diphosphate</text>
        <dbReference type="Rhea" id="RHEA:11688"/>
        <dbReference type="Rhea" id="RHEA-COMP:9613"/>
        <dbReference type="Rhea" id="RHEA-COMP:9622"/>
        <dbReference type="ChEBI" id="CHEBI:30616"/>
        <dbReference type="ChEBI" id="CHEBI:33019"/>
        <dbReference type="ChEBI" id="CHEBI:57427"/>
        <dbReference type="ChEBI" id="CHEBI:78442"/>
        <dbReference type="ChEBI" id="CHEBI:78494"/>
        <dbReference type="ChEBI" id="CHEBI:456215"/>
        <dbReference type="EC" id="6.1.1.4"/>
    </reaction>
</comment>
<protein>
    <recommendedName>
        <fullName evidence="9">Leucine--tRNA ligase</fullName>
        <ecNumber evidence="9">6.1.1.4</ecNumber>
    </recommendedName>
    <alternativeName>
        <fullName evidence="9">Leucyl-tRNA synthetase</fullName>
        <shortName evidence="9">LeuRS</shortName>
    </alternativeName>
</protein>
<keyword evidence="5 9" id="KW-0067">ATP-binding</keyword>
<dbReference type="PANTHER" id="PTHR43740:SF2">
    <property type="entry name" value="LEUCINE--TRNA LIGASE, MITOCHONDRIAL"/>
    <property type="match status" value="1"/>
</dbReference>
<dbReference type="FunFam" id="3.40.50.620:FF:000100">
    <property type="entry name" value="probable leucine--tRNA ligase, mitochondrial"/>
    <property type="match status" value="1"/>
</dbReference>
<dbReference type="FunFam" id="3.10.20.590:FF:000001">
    <property type="entry name" value="Leucine--tRNA ligase"/>
    <property type="match status" value="1"/>
</dbReference>
<evidence type="ECO:0000256" key="9">
    <source>
        <dbReference type="HAMAP-Rule" id="MF_00049"/>
    </source>
</evidence>
<feature type="domain" description="Methionyl/Valyl/Leucyl/Isoleucyl-tRNA synthetase anticodon-binding" evidence="12">
    <location>
        <begin position="687"/>
        <end position="810"/>
    </location>
</feature>
<dbReference type="PRINTS" id="PR00985">
    <property type="entry name" value="TRNASYNTHLEU"/>
</dbReference>
<dbReference type="Pfam" id="PF09334">
    <property type="entry name" value="tRNA-synt_1g"/>
    <property type="match status" value="1"/>
</dbReference>
<keyword evidence="4 9" id="KW-0547">Nucleotide-binding</keyword>
<comment type="subcellular location">
    <subcellularLocation>
        <location evidence="9">Cytoplasm</location>
    </subcellularLocation>
</comment>
<dbReference type="PROSITE" id="PS00178">
    <property type="entry name" value="AA_TRNA_LIGASE_I"/>
    <property type="match status" value="1"/>
</dbReference>
<comment type="caution">
    <text evidence="15">The sequence shown here is derived from an EMBL/GenBank/DDBJ whole genome shotgun (WGS) entry which is preliminary data.</text>
</comment>
<dbReference type="FunFam" id="3.40.50.620:FF:000003">
    <property type="entry name" value="Leucine--tRNA ligase"/>
    <property type="match status" value="1"/>
</dbReference>
<keyword evidence="7 9" id="KW-0030">Aminoacyl-tRNA synthetase</keyword>
<comment type="similarity">
    <text evidence="1 9 10">Belongs to the class-I aminoacyl-tRNA synthetase family.</text>
</comment>
<evidence type="ECO:0000256" key="6">
    <source>
        <dbReference type="ARBA" id="ARBA00022917"/>
    </source>
</evidence>